<dbReference type="OrthoDB" id="7064750at2"/>
<dbReference type="GeneID" id="46494457"/>
<dbReference type="Proteomes" id="UP000002526">
    <property type="component" value="Chromosome"/>
</dbReference>
<name>Q89DD9_BRADU</name>
<protein>
    <submittedName>
        <fullName evidence="2">Blr7500 protein</fullName>
    </submittedName>
</protein>
<keyword evidence="1" id="KW-1133">Transmembrane helix</keyword>
<keyword evidence="1" id="KW-0812">Transmembrane</keyword>
<sequence>MSPETLKFITDISPFGTALATVIGAVWVALTYFRSEKDAAVTRKFESRKPFLELQLKLYTETAQIAGKLAVADINKADYSDAVYRFWELYWSELAVVEDRQVERAMEQVGDALAKFQNGEPRKVVEDAVLDLAHALRDEIVSEWGAHIGTRIKKIATSA</sequence>
<evidence type="ECO:0000256" key="1">
    <source>
        <dbReference type="SAM" id="Phobius"/>
    </source>
</evidence>
<gene>
    <name evidence="2" type="ordered locus">blr7500</name>
</gene>
<reference evidence="3" key="1">
    <citation type="journal article" date="2002" name="DNA Res.">
        <title>Complete genomic sequence of nitrogen-fixing symbiotic bacterium Bradyrhizobium japonicum USDA110.</title>
        <authorList>
            <person name="Kaneko T."/>
            <person name="Nakamura Y."/>
            <person name="Sato S."/>
            <person name="Minamisawa K."/>
            <person name="Uchiumi T."/>
            <person name="Sasamoto S."/>
            <person name="Watanabe A."/>
            <person name="Idesawa K."/>
            <person name="Iriguchi M."/>
            <person name="Kawashima K."/>
            <person name="Kohara M."/>
            <person name="Matsumoto M."/>
            <person name="Shimpo S."/>
            <person name="Tsuruoka H."/>
            <person name="Wada T."/>
            <person name="Yamada M."/>
            <person name="Tabata S."/>
        </authorList>
    </citation>
    <scope>NUCLEOTIDE SEQUENCE [LARGE SCALE GENOMIC DNA]</scope>
    <source>
        <strain evidence="3">JCM 10833 / BCRC 13528 / IAM 13628 / NBRC 14792 / USDA 110</strain>
    </source>
</reference>
<proteinExistence type="predicted"/>
<keyword evidence="3" id="KW-1185">Reference proteome</keyword>
<dbReference type="RefSeq" id="WP_011090232.1">
    <property type="nucleotide sequence ID" value="NC_004463.1"/>
</dbReference>
<dbReference type="KEGG" id="bja:blr7500"/>
<evidence type="ECO:0000313" key="2">
    <source>
        <dbReference type="EMBL" id="BAC52765.1"/>
    </source>
</evidence>
<keyword evidence="1" id="KW-0472">Membrane</keyword>
<dbReference type="EMBL" id="BA000040">
    <property type="protein sequence ID" value="BAC52765.1"/>
    <property type="molecule type" value="Genomic_DNA"/>
</dbReference>
<dbReference type="AlphaFoldDB" id="Q89DD9"/>
<organism evidence="2 3">
    <name type="scientific">Bradyrhizobium diazoefficiens (strain JCM 10833 / BCRC 13528 / IAM 13628 / NBRC 14792 / USDA 110)</name>
    <dbReference type="NCBI Taxonomy" id="224911"/>
    <lineage>
        <taxon>Bacteria</taxon>
        <taxon>Pseudomonadati</taxon>
        <taxon>Pseudomonadota</taxon>
        <taxon>Alphaproteobacteria</taxon>
        <taxon>Hyphomicrobiales</taxon>
        <taxon>Nitrobacteraceae</taxon>
        <taxon>Bradyrhizobium</taxon>
    </lineage>
</organism>
<feature type="transmembrane region" description="Helical" evidence="1">
    <location>
        <begin position="12"/>
        <end position="33"/>
    </location>
</feature>
<accession>Q89DD9</accession>
<dbReference type="PATRIC" id="fig|224911.44.peg.7602"/>
<evidence type="ECO:0000313" key="3">
    <source>
        <dbReference type="Proteomes" id="UP000002526"/>
    </source>
</evidence>
<dbReference type="HOGENOM" id="CLU_1766314_0_0_5"/>
<dbReference type="eggNOG" id="ENOG5033GUP">
    <property type="taxonomic scope" value="Bacteria"/>
</dbReference>
<dbReference type="EnsemblBacteria" id="BAC52765">
    <property type="protein sequence ID" value="BAC52765"/>
    <property type="gene ID" value="BAC52765"/>
</dbReference>
<dbReference type="InParanoid" id="Q89DD9"/>